<dbReference type="AlphaFoldDB" id="A0A0K6GYF0"/>
<dbReference type="OrthoDB" id="9813903at2"/>
<proteinExistence type="predicted"/>
<dbReference type="RefSeq" id="WP_055438321.1">
    <property type="nucleotide sequence ID" value="NZ_CYHB01000001.1"/>
</dbReference>
<comment type="catalytic activity">
    <reaction evidence="3">
        <text>2 GTP = 3',3'-c-di-GMP + 2 diphosphate</text>
        <dbReference type="Rhea" id="RHEA:24898"/>
        <dbReference type="ChEBI" id="CHEBI:33019"/>
        <dbReference type="ChEBI" id="CHEBI:37565"/>
        <dbReference type="ChEBI" id="CHEBI:58805"/>
        <dbReference type="EC" id="2.7.7.65"/>
    </reaction>
</comment>
<keyword evidence="7" id="KW-1185">Reference proteome</keyword>
<dbReference type="FunFam" id="3.30.70.270:FF:000001">
    <property type="entry name" value="Diguanylate cyclase domain protein"/>
    <property type="match status" value="1"/>
</dbReference>
<gene>
    <name evidence="6" type="ORF">Ga0061064_0658</name>
</gene>
<dbReference type="SMART" id="SM00267">
    <property type="entry name" value="GGDEF"/>
    <property type="match status" value="1"/>
</dbReference>
<dbReference type="SUPFAM" id="SSF55073">
    <property type="entry name" value="Nucleotide cyclase"/>
    <property type="match status" value="1"/>
</dbReference>
<accession>A0A0K6GYF0</accession>
<feature type="domain" description="GGDEF" evidence="5">
    <location>
        <begin position="240"/>
        <end position="372"/>
    </location>
</feature>
<dbReference type="EMBL" id="CYHB01000001">
    <property type="protein sequence ID" value="CUA83543.1"/>
    <property type="molecule type" value="Genomic_DNA"/>
</dbReference>
<dbReference type="Pfam" id="PF01590">
    <property type="entry name" value="GAF"/>
    <property type="match status" value="1"/>
</dbReference>
<evidence type="ECO:0000313" key="7">
    <source>
        <dbReference type="Proteomes" id="UP000182598"/>
    </source>
</evidence>
<evidence type="ECO:0000256" key="2">
    <source>
        <dbReference type="ARBA" id="ARBA00012528"/>
    </source>
</evidence>
<dbReference type="PANTHER" id="PTHR45138">
    <property type="entry name" value="REGULATORY COMPONENTS OF SENSORY TRANSDUCTION SYSTEM"/>
    <property type="match status" value="1"/>
</dbReference>
<evidence type="ECO:0000259" key="5">
    <source>
        <dbReference type="PROSITE" id="PS50887"/>
    </source>
</evidence>
<dbReference type="CDD" id="cd01949">
    <property type="entry name" value="GGDEF"/>
    <property type="match status" value="1"/>
</dbReference>
<dbReference type="GO" id="GO:0043709">
    <property type="term" value="P:cell adhesion involved in single-species biofilm formation"/>
    <property type="evidence" value="ECO:0007669"/>
    <property type="project" value="TreeGrafter"/>
</dbReference>
<dbReference type="GO" id="GO:0005886">
    <property type="term" value="C:plasma membrane"/>
    <property type="evidence" value="ECO:0007669"/>
    <property type="project" value="TreeGrafter"/>
</dbReference>
<dbReference type="NCBIfam" id="TIGR00254">
    <property type="entry name" value="GGDEF"/>
    <property type="match status" value="1"/>
</dbReference>
<dbReference type="GO" id="GO:0052621">
    <property type="term" value="F:diguanylate cyclase activity"/>
    <property type="evidence" value="ECO:0007669"/>
    <property type="project" value="UniProtKB-EC"/>
</dbReference>
<dbReference type="PANTHER" id="PTHR45138:SF9">
    <property type="entry name" value="DIGUANYLATE CYCLASE DGCM-RELATED"/>
    <property type="match status" value="1"/>
</dbReference>
<comment type="cofactor">
    <cofactor evidence="1">
        <name>Mg(2+)</name>
        <dbReference type="ChEBI" id="CHEBI:18420"/>
    </cofactor>
</comment>
<evidence type="ECO:0000256" key="1">
    <source>
        <dbReference type="ARBA" id="ARBA00001946"/>
    </source>
</evidence>
<dbReference type="SMART" id="SM00065">
    <property type="entry name" value="GAF"/>
    <property type="match status" value="1"/>
</dbReference>
<evidence type="ECO:0000313" key="6">
    <source>
        <dbReference type="EMBL" id="CUA83543.1"/>
    </source>
</evidence>
<dbReference type="InterPro" id="IPR029016">
    <property type="entry name" value="GAF-like_dom_sf"/>
</dbReference>
<protein>
    <recommendedName>
        <fullName evidence="2">diguanylate cyclase</fullName>
        <ecNumber evidence="2">2.7.7.65</ecNumber>
    </recommendedName>
</protein>
<dbReference type="InterPro" id="IPR003018">
    <property type="entry name" value="GAF"/>
</dbReference>
<dbReference type="Pfam" id="PF00990">
    <property type="entry name" value="GGDEF"/>
    <property type="match status" value="1"/>
</dbReference>
<dbReference type="Proteomes" id="UP000182598">
    <property type="component" value="Unassembled WGS sequence"/>
</dbReference>
<dbReference type="Gene3D" id="3.30.450.40">
    <property type="match status" value="1"/>
</dbReference>
<evidence type="ECO:0000256" key="3">
    <source>
        <dbReference type="ARBA" id="ARBA00034247"/>
    </source>
</evidence>
<dbReference type="InterPro" id="IPR029787">
    <property type="entry name" value="Nucleotide_cyclase"/>
</dbReference>
<keyword evidence="4" id="KW-0175">Coiled coil</keyword>
<dbReference type="PROSITE" id="PS50887">
    <property type="entry name" value="GGDEF"/>
    <property type="match status" value="1"/>
</dbReference>
<dbReference type="InterPro" id="IPR000160">
    <property type="entry name" value="GGDEF_dom"/>
</dbReference>
<sequence>MVEAMLGELTAEQTTATDDGFGLMISVISMQLINSTPDQSQAHIEHALALLGRGGSKDRCYVFQFSPEQNEMSNTYEWVNDGISPHKDELQNIPAHVMPYFFERMREDGQIVVADARKLPDSTGGFRDELLRENIRSMMAVGMYMEGKLIGFVGCDLVNRQTTWHERDIRQMRLVADMIANTLARHHAEARLQETEAQLLEANAKLAQLAREDSLTGLINRRGLDECLEHELRRAVRAQHPLTLIMVDVDFFKKLNDEHGHLHGDEVLKSVARILAAHFKRTGEYVARFGGDEFMIVCPQTELDELVRQAKKVLAKVRILKNKLTTPVTVSIGIASNTPKSGVTTDDVMRDVDVAVYFAKQCGRNRIEVNPKVPTAKQTC</sequence>
<feature type="coiled-coil region" evidence="4">
    <location>
        <begin position="183"/>
        <end position="212"/>
    </location>
</feature>
<reference evidence="7" key="1">
    <citation type="submission" date="2015-08" db="EMBL/GenBank/DDBJ databases">
        <authorList>
            <person name="Varghese N."/>
        </authorList>
    </citation>
    <scope>NUCLEOTIDE SEQUENCE [LARGE SCALE GENOMIC DNA]</scope>
    <source>
        <strain evidence="7">DSM 27808</strain>
    </source>
</reference>
<evidence type="ECO:0000256" key="4">
    <source>
        <dbReference type="SAM" id="Coils"/>
    </source>
</evidence>
<dbReference type="EC" id="2.7.7.65" evidence="2"/>
<organism evidence="6 7">
    <name type="scientific">Pseudidiomarina woesei</name>
    <dbReference type="NCBI Taxonomy" id="1381080"/>
    <lineage>
        <taxon>Bacteria</taxon>
        <taxon>Pseudomonadati</taxon>
        <taxon>Pseudomonadota</taxon>
        <taxon>Gammaproteobacteria</taxon>
        <taxon>Alteromonadales</taxon>
        <taxon>Idiomarinaceae</taxon>
        <taxon>Pseudidiomarina</taxon>
    </lineage>
</organism>
<dbReference type="Gene3D" id="3.30.70.270">
    <property type="match status" value="1"/>
</dbReference>
<dbReference type="SUPFAM" id="SSF55781">
    <property type="entry name" value="GAF domain-like"/>
    <property type="match status" value="1"/>
</dbReference>
<dbReference type="GO" id="GO:1902201">
    <property type="term" value="P:negative regulation of bacterial-type flagellum-dependent cell motility"/>
    <property type="evidence" value="ECO:0007669"/>
    <property type="project" value="TreeGrafter"/>
</dbReference>
<dbReference type="InterPro" id="IPR043128">
    <property type="entry name" value="Rev_trsase/Diguanyl_cyclase"/>
</dbReference>
<name>A0A0K6GYF0_9GAMM</name>
<dbReference type="InterPro" id="IPR050469">
    <property type="entry name" value="Diguanylate_Cyclase"/>
</dbReference>